<dbReference type="EMBL" id="FLQY01000145">
    <property type="protein sequence ID" value="SBT07639.1"/>
    <property type="molecule type" value="Genomic_DNA"/>
</dbReference>
<accession>A0A1A8XR75</accession>
<reference evidence="2 3" key="1">
    <citation type="submission" date="2016-06" db="EMBL/GenBank/DDBJ databases">
        <authorList>
            <person name="Kjaerup R.B."/>
            <person name="Dalgaard T.S."/>
            <person name="Juul-Madsen H.R."/>
        </authorList>
    </citation>
    <scope>NUCLEOTIDE SEQUENCE [LARGE SCALE GENOMIC DNA]</scope>
    <source>
        <strain evidence="2">2</strain>
    </source>
</reference>
<organism evidence="2 3">
    <name type="scientific">Candidatus Propionivibrio aalborgensis</name>
    <dbReference type="NCBI Taxonomy" id="1860101"/>
    <lineage>
        <taxon>Bacteria</taxon>
        <taxon>Pseudomonadati</taxon>
        <taxon>Pseudomonadota</taxon>
        <taxon>Betaproteobacteria</taxon>
        <taxon>Rhodocyclales</taxon>
        <taxon>Rhodocyclaceae</taxon>
        <taxon>Propionivibrio</taxon>
    </lineage>
</organism>
<dbReference type="AlphaFoldDB" id="A0A1A8XR75"/>
<evidence type="ECO:0000256" key="1">
    <source>
        <dbReference type="SAM" id="MobiDB-lite"/>
    </source>
</evidence>
<proteinExistence type="predicted"/>
<gene>
    <name evidence="2" type="ORF">PROAA_2290015</name>
</gene>
<feature type="region of interest" description="Disordered" evidence="1">
    <location>
        <begin position="1"/>
        <end position="25"/>
    </location>
</feature>
<dbReference type="Proteomes" id="UP000199600">
    <property type="component" value="Unassembled WGS sequence"/>
</dbReference>
<keyword evidence="3" id="KW-1185">Reference proteome</keyword>
<evidence type="ECO:0000313" key="3">
    <source>
        <dbReference type="Proteomes" id="UP000199600"/>
    </source>
</evidence>
<evidence type="ECO:0000313" key="2">
    <source>
        <dbReference type="EMBL" id="SBT07639.1"/>
    </source>
</evidence>
<feature type="compositionally biased region" description="Acidic residues" evidence="1">
    <location>
        <begin position="15"/>
        <end position="25"/>
    </location>
</feature>
<name>A0A1A8XR75_9RHOO</name>
<sequence>METRTPGCGGLLEIGTEDTETGLGL</sequence>
<protein>
    <submittedName>
        <fullName evidence="2">Uncharacterized protein</fullName>
    </submittedName>
</protein>